<evidence type="ECO:0000256" key="2">
    <source>
        <dbReference type="ARBA" id="ARBA00022475"/>
    </source>
</evidence>
<keyword evidence="5 7" id="KW-0472">Membrane</keyword>
<dbReference type="Proteomes" id="UP001446205">
    <property type="component" value="Unassembled WGS sequence"/>
</dbReference>
<dbReference type="RefSeq" id="WP_341369935.1">
    <property type="nucleotide sequence ID" value="NZ_JBBPCO010000002.1"/>
</dbReference>
<evidence type="ECO:0000256" key="1">
    <source>
        <dbReference type="ARBA" id="ARBA00004651"/>
    </source>
</evidence>
<evidence type="ECO:0000256" key="6">
    <source>
        <dbReference type="SAM" id="Coils"/>
    </source>
</evidence>
<dbReference type="PANTHER" id="PTHR32309">
    <property type="entry name" value="TYROSINE-PROTEIN KINASE"/>
    <property type="match status" value="1"/>
</dbReference>
<feature type="domain" description="Polysaccharide chain length determinant N-terminal" evidence="8">
    <location>
        <begin position="3"/>
        <end position="91"/>
    </location>
</feature>
<dbReference type="PANTHER" id="PTHR32309:SF13">
    <property type="entry name" value="FERRIC ENTEROBACTIN TRANSPORT PROTEIN FEPE"/>
    <property type="match status" value="1"/>
</dbReference>
<dbReference type="InterPro" id="IPR003856">
    <property type="entry name" value="LPS_length_determ_N"/>
</dbReference>
<dbReference type="InterPro" id="IPR032807">
    <property type="entry name" value="GNVR"/>
</dbReference>
<evidence type="ECO:0000313" key="10">
    <source>
        <dbReference type="EMBL" id="MEK8088870.1"/>
    </source>
</evidence>
<dbReference type="InterPro" id="IPR050445">
    <property type="entry name" value="Bact_polysacc_biosynth/exp"/>
</dbReference>
<feature type="transmembrane region" description="Helical" evidence="7">
    <location>
        <begin position="16"/>
        <end position="35"/>
    </location>
</feature>
<protein>
    <submittedName>
        <fullName evidence="10">Chain length determinant protein EpsF</fullName>
    </submittedName>
</protein>
<keyword evidence="6" id="KW-0175">Coiled coil</keyword>
<evidence type="ECO:0000256" key="3">
    <source>
        <dbReference type="ARBA" id="ARBA00022692"/>
    </source>
</evidence>
<evidence type="ECO:0000256" key="4">
    <source>
        <dbReference type="ARBA" id="ARBA00022989"/>
    </source>
</evidence>
<proteinExistence type="predicted"/>
<name>A0ABU9D5Q1_9PROT</name>
<comment type="caution">
    <text evidence="10">The sequence shown here is derived from an EMBL/GenBank/DDBJ whole genome shotgun (WGS) entry which is preliminary data.</text>
</comment>
<gene>
    <name evidence="10" type="primary">epsF</name>
    <name evidence="10" type="ORF">WOB96_03745</name>
</gene>
<dbReference type="Pfam" id="PF13807">
    <property type="entry name" value="GNVR"/>
    <property type="match status" value="1"/>
</dbReference>
<sequence>MNFQRFIYILHSRAKLILFTFLVAVFVAVAVSLLMPKEYEASTSLVMDFKDPNPISGQASALNPQILPAYMSTQLDILKSKAVAEKVVENLKLDQDPKNREAFMEATEGRGSIREWLAVGLLENLVAEPSKDSGVVAVTYTANDPRMAAAVANAFAAAYMQTTLALRVDPAKQSATLFDDQLNALRKNWEKAQATLSAYQQRNGIIDVDERLDVENARLSDLSNQLVQAQASAFESSSRNSTAGKLGGGADTMPEVLASPLVQNLKSQLYQKEAELNELATSLNPSHPQYKEVAAQVAGLRTRVNQEISKIVSGVRNNNSIQQSREAAIRQALAEQKAKVLEIKRKRDQMAVLVRDVDTAQKAYDTALQRFTQARMESQVSMNNVSVLSQATAPVLPSKPKLLFNVLGAGVLGLGLGLLLAILFEMMDRRVRSEADIFDAIGVPVLGVVSKEVGHDRFAGTWPRLEGLAPKALPNPAK</sequence>
<evidence type="ECO:0000259" key="8">
    <source>
        <dbReference type="Pfam" id="PF02706"/>
    </source>
</evidence>
<dbReference type="NCBIfam" id="TIGR03017">
    <property type="entry name" value="EpsF"/>
    <property type="match status" value="1"/>
</dbReference>
<keyword evidence="11" id="KW-1185">Reference proteome</keyword>
<keyword evidence="4 7" id="KW-1133">Transmembrane helix</keyword>
<organism evidence="10 11">
    <name type="scientific">Thermithiobacillus plumbiphilus</name>
    <dbReference type="NCBI Taxonomy" id="1729899"/>
    <lineage>
        <taxon>Bacteria</taxon>
        <taxon>Pseudomonadati</taxon>
        <taxon>Pseudomonadota</taxon>
        <taxon>Acidithiobacillia</taxon>
        <taxon>Acidithiobacillales</taxon>
        <taxon>Thermithiobacillaceae</taxon>
        <taxon>Thermithiobacillus</taxon>
    </lineage>
</organism>
<evidence type="ECO:0000259" key="9">
    <source>
        <dbReference type="Pfam" id="PF13807"/>
    </source>
</evidence>
<dbReference type="EMBL" id="JBBPCO010000002">
    <property type="protein sequence ID" value="MEK8088870.1"/>
    <property type="molecule type" value="Genomic_DNA"/>
</dbReference>
<evidence type="ECO:0000256" key="5">
    <source>
        <dbReference type="ARBA" id="ARBA00023136"/>
    </source>
</evidence>
<accession>A0ABU9D5Q1</accession>
<comment type="subcellular location">
    <subcellularLocation>
        <location evidence="1">Cell membrane</location>
        <topology evidence="1">Multi-pass membrane protein</topology>
    </subcellularLocation>
</comment>
<dbReference type="InterPro" id="IPR017468">
    <property type="entry name" value="Chain_len_reg_EpsF"/>
</dbReference>
<keyword evidence="3 7" id="KW-0812">Transmembrane</keyword>
<feature type="domain" description="Tyrosine-protein kinase G-rich" evidence="9">
    <location>
        <begin position="353"/>
        <end position="423"/>
    </location>
</feature>
<keyword evidence="2" id="KW-1003">Cell membrane</keyword>
<evidence type="ECO:0000256" key="7">
    <source>
        <dbReference type="SAM" id="Phobius"/>
    </source>
</evidence>
<dbReference type="Pfam" id="PF02706">
    <property type="entry name" value="Wzz"/>
    <property type="match status" value="1"/>
</dbReference>
<reference evidence="10 11" key="1">
    <citation type="submission" date="2024-04" db="EMBL/GenBank/DDBJ databases">
        <authorList>
            <person name="Abashina T."/>
            <person name="Shaikin A."/>
        </authorList>
    </citation>
    <scope>NUCLEOTIDE SEQUENCE [LARGE SCALE GENOMIC DNA]</scope>
    <source>
        <strain evidence="10 11">AAFK</strain>
    </source>
</reference>
<feature type="coiled-coil region" evidence="6">
    <location>
        <begin position="182"/>
        <end position="232"/>
    </location>
</feature>
<evidence type="ECO:0000313" key="11">
    <source>
        <dbReference type="Proteomes" id="UP001446205"/>
    </source>
</evidence>
<feature type="transmembrane region" description="Helical" evidence="7">
    <location>
        <begin position="402"/>
        <end position="424"/>
    </location>
</feature>